<reference evidence="1 2" key="1">
    <citation type="submission" date="2024-03" db="EMBL/GenBank/DDBJ databases">
        <title>Human intestinal bacterial collection.</title>
        <authorList>
            <person name="Pauvert C."/>
            <person name="Hitch T.C.A."/>
            <person name="Clavel T."/>
        </authorList>
    </citation>
    <scope>NUCLEOTIDE SEQUENCE [LARGE SCALE GENOMIC DNA]</scope>
    <source>
        <strain evidence="1 2">CLA-JM-H44</strain>
    </source>
</reference>
<organism evidence="1 2">
    <name type="scientific">Solibaculum intestinale</name>
    <dbReference type="NCBI Taxonomy" id="3133165"/>
    <lineage>
        <taxon>Bacteria</taxon>
        <taxon>Bacillati</taxon>
        <taxon>Bacillota</taxon>
        <taxon>Clostridia</taxon>
        <taxon>Eubacteriales</taxon>
        <taxon>Oscillospiraceae</taxon>
        <taxon>Solibaculum</taxon>
    </lineage>
</organism>
<evidence type="ECO:0000313" key="2">
    <source>
        <dbReference type="Proteomes" id="UP001489509"/>
    </source>
</evidence>
<dbReference type="RefSeq" id="WP_349218527.1">
    <property type="nucleotide sequence ID" value="NZ_JBBMFD010000005.1"/>
</dbReference>
<protein>
    <submittedName>
        <fullName evidence="1">Sigma-70 family RNA polymerase sigma factor</fullName>
    </submittedName>
</protein>
<comment type="caution">
    <text evidence="1">The sequence shown here is derived from an EMBL/GenBank/DDBJ whole genome shotgun (WGS) entry which is preliminary data.</text>
</comment>
<name>A0ABV1DYJ2_9FIRM</name>
<dbReference type="SUPFAM" id="SSF88659">
    <property type="entry name" value="Sigma3 and sigma4 domains of RNA polymerase sigma factors"/>
    <property type="match status" value="1"/>
</dbReference>
<dbReference type="InterPro" id="IPR013324">
    <property type="entry name" value="RNA_pol_sigma_r3/r4-like"/>
</dbReference>
<evidence type="ECO:0000313" key="1">
    <source>
        <dbReference type="EMBL" id="MEQ2440136.1"/>
    </source>
</evidence>
<dbReference type="Proteomes" id="UP001489509">
    <property type="component" value="Unassembled WGS sequence"/>
</dbReference>
<gene>
    <name evidence="1" type="ORF">WMO26_04780</name>
</gene>
<proteinExistence type="predicted"/>
<accession>A0ABV1DYJ2</accession>
<keyword evidence="2" id="KW-1185">Reference proteome</keyword>
<dbReference type="EMBL" id="JBBMFD010000005">
    <property type="protein sequence ID" value="MEQ2440136.1"/>
    <property type="molecule type" value="Genomic_DNA"/>
</dbReference>
<sequence>MTMKTLTDEQRKFAEENHDLVYTFLNENRLPTVQYYDVVIFGYLRAVQEYCGNPKLQKYKFATVAWKKMLCALKDYYKHMAKDILFQEDTVHIDDMNAKHIHTPLENIAVNQDELMTQMETELILHALAKRLPSREMRIIRMKVDGAGMHDIAKAEHITFHEIKRLLAGAYDTVIQVLLG</sequence>